<accession>A0A9K3KR32</accession>
<comment type="caution">
    <text evidence="6">The sequence shown here is derived from an EMBL/GenBank/DDBJ whole genome shotgun (WGS) entry which is preliminary data.</text>
</comment>
<dbReference type="FunFam" id="2.60.120.330:FF:000006">
    <property type="entry name" value="2-oxoglutarate-Fe(II) type oxidoreductase hxnY"/>
    <property type="match status" value="1"/>
</dbReference>
<dbReference type="EMBL" id="JAGRRH010000020">
    <property type="protein sequence ID" value="KAG7347580.1"/>
    <property type="molecule type" value="Genomic_DNA"/>
</dbReference>
<dbReference type="InterPro" id="IPR044861">
    <property type="entry name" value="IPNS-like_FE2OG_OXY"/>
</dbReference>
<evidence type="ECO:0000256" key="3">
    <source>
        <dbReference type="ARBA" id="ARBA00023004"/>
    </source>
</evidence>
<name>A0A9K3KR32_9STRA</name>
<sequence>MTISAVSTRWVTIPTIRMDDPEAPTKLKDVCENIGFFYLEGHGLEPDEIDDVFEQSRQLFALSQAEKEALSDKIMSRGYTNMQEETLDPAVQTEGDTKEGYYIGKEIPITDPKYDPKKLRGPNQWPDSDILPNFRAVMEGYHNRATKIAFRLVQLLAMSLGLEETYFDKDFEEPVATLRLLHYDKRQSEPEKGVYACGAHSDYGIATLLLTDECPGLQILHNEEWIDVPPRPHSFVVNLGDMLQVWTNGKYKSTLHRVLTTSDYERYSIPFFFDPVFETVVECLPTCTDERNPPKYFPTTAGQHLVSKYEETHADFAPEN</sequence>
<dbReference type="Proteomes" id="UP000693970">
    <property type="component" value="Unassembled WGS sequence"/>
</dbReference>
<keyword evidence="3 4" id="KW-0408">Iron</keyword>
<proteinExistence type="inferred from homology"/>
<keyword evidence="2 4" id="KW-0560">Oxidoreductase</keyword>
<evidence type="ECO:0000256" key="1">
    <source>
        <dbReference type="ARBA" id="ARBA00022723"/>
    </source>
</evidence>
<dbReference type="GO" id="GO:0046872">
    <property type="term" value="F:metal ion binding"/>
    <property type="evidence" value="ECO:0007669"/>
    <property type="project" value="UniProtKB-KW"/>
</dbReference>
<evidence type="ECO:0000313" key="6">
    <source>
        <dbReference type="EMBL" id="KAG7347580.1"/>
    </source>
</evidence>
<dbReference type="GO" id="GO:0016491">
    <property type="term" value="F:oxidoreductase activity"/>
    <property type="evidence" value="ECO:0007669"/>
    <property type="project" value="UniProtKB-KW"/>
</dbReference>
<keyword evidence="7" id="KW-1185">Reference proteome</keyword>
<dbReference type="InterPro" id="IPR026992">
    <property type="entry name" value="DIOX_N"/>
</dbReference>
<keyword evidence="1 4" id="KW-0479">Metal-binding</keyword>
<reference evidence="6" key="1">
    <citation type="journal article" date="2021" name="Sci. Rep.">
        <title>Diploid genomic architecture of Nitzschia inconspicua, an elite biomass production diatom.</title>
        <authorList>
            <person name="Oliver A."/>
            <person name="Podell S."/>
            <person name="Pinowska A."/>
            <person name="Traller J.C."/>
            <person name="Smith S.R."/>
            <person name="McClure R."/>
            <person name="Beliaev A."/>
            <person name="Bohutskyi P."/>
            <person name="Hill E.A."/>
            <person name="Rabines A."/>
            <person name="Zheng H."/>
            <person name="Allen L.Z."/>
            <person name="Kuo A."/>
            <person name="Grigoriev I.V."/>
            <person name="Allen A.E."/>
            <person name="Hazlebeck D."/>
            <person name="Allen E.E."/>
        </authorList>
    </citation>
    <scope>NUCLEOTIDE SEQUENCE</scope>
    <source>
        <strain evidence="6">Hildebrandi</strain>
    </source>
</reference>
<dbReference type="InterPro" id="IPR050231">
    <property type="entry name" value="Iron_ascorbate_oxido_reductase"/>
</dbReference>
<dbReference type="InterPro" id="IPR005123">
    <property type="entry name" value="Oxoglu/Fe-dep_dioxygenase_dom"/>
</dbReference>
<evidence type="ECO:0000313" key="7">
    <source>
        <dbReference type="Proteomes" id="UP000693970"/>
    </source>
</evidence>
<protein>
    <submittedName>
        <fullName evidence="6">2-oxyglutarate/Fe(II) oxygenase</fullName>
    </submittedName>
</protein>
<evidence type="ECO:0000256" key="4">
    <source>
        <dbReference type="RuleBase" id="RU003682"/>
    </source>
</evidence>
<dbReference type="AlphaFoldDB" id="A0A9K3KR32"/>
<evidence type="ECO:0000259" key="5">
    <source>
        <dbReference type="PROSITE" id="PS51471"/>
    </source>
</evidence>
<dbReference type="PANTHER" id="PTHR47990">
    <property type="entry name" value="2-OXOGLUTARATE (2OG) AND FE(II)-DEPENDENT OXYGENASE SUPERFAMILY PROTEIN-RELATED"/>
    <property type="match status" value="1"/>
</dbReference>
<dbReference type="Pfam" id="PF14226">
    <property type="entry name" value="DIOX_N"/>
    <property type="match status" value="1"/>
</dbReference>
<dbReference type="PROSITE" id="PS51471">
    <property type="entry name" value="FE2OG_OXY"/>
    <property type="match status" value="1"/>
</dbReference>
<evidence type="ECO:0000256" key="2">
    <source>
        <dbReference type="ARBA" id="ARBA00023002"/>
    </source>
</evidence>
<dbReference type="OrthoDB" id="288590at2759"/>
<dbReference type="Pfam" id="PF03171">
    <property type="entry name" value="2OG-FeII_Oxy"/>
    <property type="match status" value="1"/>
</dbReference>
<gene>
    <name evidence="6" type="ORF">IV203_016285</name>
</gene>
<reference evidence="6" key="2">
    <citation type="submission" date="2021-04" db="EMBL/GenBank/DDBJ databases">
        <authorList>
            <person name="Podell S."/>
        </authorList>
    </citation>
    <scope>NUCLEOTIDE SEQUENCE</scope>
    <source>
        <strain evidence="6">Hildebrandi</strain>
    </source>
</reference>
<feature type="domain" description="Fe2OG dioxygenase" evidence="5">
    <location>
        <begin position="174"/>
        <end position="275"/>
    </location>
</feature>
<comment type="similarity">
    <text evidence="4">Belongs to the iron/ascorbate-dependent oxidoreductase family.</text>
</comment>
<organism evidence="6 7">
    <name type="scientific">Nitzschia inconspicua</name>
    <dbReference type="NCBI Taxonomy" id="303405"/>
    <lineage>
        <taxon>Eukaryota</taxon>
        <taxon>Sar</taxon>
        <taxon>Stramenopiles</taxon>
        <taxon>Ochrophyta</taxon>
        <taxon>Bacillariophyta</taxon>
        <taxon>Bacillariophyceae</taxon>
        <taxon>Bacillariophycidae</taxon>
        <taxon>Bacillariales</taxon>
        <taxon>Bacillariaceae</taxon>
        <taxon>Nitzschia</taxon>
    </lineage>
</organism>